<evidence type="ECO:0000313" key="2">
    <source>
        <dbReference type="EMBL" id="CDX27245.1"/>
    </source>
</evidence>
<dbReference type="Proteomes" id="UP000045285">
    <property type="component" value="Unassembled WGS sequence"/>
</dbReference>
<dbReference type="EMBL" id="CCMZ01000044">
    <property type="protein sequence ID" value="CDX25069.1"/>
    <property type="molecule type" value="Genomic_DNA"/>
</dbReference>
<reference evidence="2" key="1">
    <citation type="submission" date="2014-08" db="EMBL/GenBank/DDBJ databases">
        <authorList>
            <person name="Moulin Lionel"/>
        </authorList>
    </citation>
    <scope>NUCLEOTIDE SEQUENCE [LARGE SCALE GENOMIC DNA]</scope>
</reference>
<dbReference type="EMBL" id="CCMZ01000057">
    <property type="protein sequence ID" value="CDX27245.1"/>
    <property type="molecule type" value="Genomic_DNA"/>
</dbReference>
<proteinExistence type="predicted"/>
<evidence type="ECO:0000313" key="1">
    <source>
        <dbReference type="EMBL" id="CDX25069.1"/>
    </source>
</evidence>
<keyword evidence="3" id="KW-1185">Reference proteome</keyword>
<gene>
    <name evidence="1" type="ORF">MPL3356_490080</name>
    <name evidence="2" type="ORF">MPL3356_600001</name>
</gene>
<evidence type="ECO:0000313" key="3">
    <source>
        <dbReference type="Proteomes" id="UP000045285"/>
    </source>
</evidence>
<dbReference type="AlphaFoldDB" id="A0A090EB68"/>
<reference evidence="3" key="2">
    <citation type="submission" date="2014-08" db="EMBL/GenBank/DDBJ databases">
        <authorList>
            <person name="Moulin L."/>
        </authorList>
    </citation>
    <scope>NUCLEOTIDE SEQUENCE [LARGE SCALE GENOMIC DNA]</scope>
</reference>
<organism evidence="2 3">
    <name type="scientific">Mesorhizobium plurifarium</name>
    <dbReference type="NCBI Taxonomy" id="69974"/>
    <lineage>
        <taxon>Bacteria</taxon>
        <taxon>Pseudomonadati</taxon>
        <taxon>Pseudomonadota</taxon>
        <taxon>Alphaproteobacteria</taxon>
        <taxon>Hyphomicrobiales</taxon>
        <taxon>Phyllobacteriaceae</taxon>
        <taxon>Mesorhizobium</taxon>
    </lineage>
</organism>
<accession>A0A090EB68</accession>
<name>A0A090EB68_MESPL</name>
<protein>
    <submittedName>
        <fullName evidence="2">Uncharacterized protein</fullName>
    </submittedName>
</protein>
<sequence>MPLVLTDAQVDEALGIIDESIDVALESELAPAKAAAQAR</sequence>